<dbReference type="GO" id="GO:0006508">
    <property type="term" value="P:proteolysis"/>
    <property type="evidence" value="ECO:0007669"/>
    <property type="project" value="UniProtKB-KW"/>
</dbReference>
<dbReference type="SUPFAM" id="SSF49758">
    <property type="entry name" value="Calpain large subunit, middle domain (domain III)"/>
    <property type="match status" value="1"/>
</dbReference>
<dbReference type="InterPro" id="IPR036213">
    <property type="entry name" value="Calpain_III_sf"/>
</dbReference>
<dbReference type="PANTHER" id="PTHR10183:SF379">
    <property type="entry name" value="CALPAIN-5"/>
    <property type="match status" value="1"/>
</dbReference>
<keyword evidence="5" id="KW-0106">Calcium</keyword>
<keyword evidence="8" id="KW-0175">Coiled coil</keyword>
<dbReference type="OrthoDB" id="287147at2759"/>
<dbReference type="CDD" id="cd00044">
    <property type="entry name" value="CysPc"/>
    <property type="match status" value="1"/>
</dbReference>
<dbReference type="Proteomes" id="UP000054937">
    <property type="component" value="Unassembled WGS sequence"/>
</dbReference>
<dbReference type="GO" id="GO:0005509">
    <property type="term" value="F:calcium ion binding"/>
    <property type="evidence" value="ECO:0007669"/>
    <property type="project" value="InterPro"/>
</dbReference>
<keyword evidence="12" id="KW-1185">Reference proteome</keyword>
<organism evidence="11 12">
    <name type="scientific">Pseudocohnilembus persalinus</name>
    <name type="common">Ciliate</name>
    <dbReference type="NCBI Taxonomy" id="266149"/>
    <lineage>
        <taxon>Eukaryota</taxon>
        <taxon>Sar</taxon>
        <taxon>Alveolata</taxon>
        <taxon>Ciliophora</taxon>
        <taxon>Intramacronucleata</taxon>
        <taxon>Oligohymenophorea</taxon>
        <taxon>Scuticociliatia</taxon>
        <taxon>Philasterida</taxon>
        <taxon>Pseudocohnilembidae</taxon>
        <taxon>Pseudocohnilembus</taxon>
    </lineage>
</organism>
<dbReference type="Gene3D" id="3.90.70.10">
    <property type="entry name" value="Cysteine proteinases"/>
    <property type="match status" value="1"/>
</dbReference>
<evidence type="ECO:0000313" key="12">
    <source>
        <dbReference type="Proteomes" id="UP000054937"/>
    </source>
</evidence>
<dbReference type="PROSITE" id="PS00018">
    <property type="entry name" value="EF_HAND_1"/>
    <property type="match status" value="1"/>
</dbReference>
<dbReference type="SUPFAM" id="SSF47473">
    <property type="entry name" value="EF-hand"/>
    <property type="match status" value="1"/>
</dbReference>
<evidence type="ECO:0000256" key="5">
    <source>
        <dbReference type="ARBA" id="ARBA00022837"/>
    </source>
</evidence>
<feature type="domain" description="EF-hand" evidence="10">
    <location>
        <begin position="187"/>
        <end position="222"/>
    </location>
</feature>
<evidence type="ECO:0000259" key="10">
    <source>
        <dbReference type="PROSITE" id="PS50222"/>
    </source>
</evidence>
<dbReference type="InterPro" id="IPR022683">
    <property type="entry name" value="Calpain_III"/>
</dbReference>
<dbReference type="Gene3D" id="1.10.238.10">
    <property type="entry name" value="EF-hand"/>
    <property type="match status" value="1"/>
</dbReference>
<evidence type="ECO:0000313" key="11">
    <source>
        <dbReference type="EMBL" id="KRX05605.1"/>
    </source>
</evidence>
<name>A0A0V0QUS1_PSEPJ</name>
<dbReference type="InterPro" id="IPR001300">
    <property type="entry name" value="Peptidase_C2_calpain_cat"/>
</dbReference>
<feature type="active site" evidence="6 7">
    <location>
        <position position="866"/>
    </location>
</feature>
<dbReference type="PROSITE" id="PS50203">
    <property type="entry name" value="CALPAIN_CAT"/>
    <property type="match status" value="1"/>
</dbReference>
<dbReference type="GO" id="GO:0004198">
    <property type="term" value="F:calcium-dependent cysteine-type endopeptidase activity"/>
    <property type="evidence" value="ECO:0007669"/>
    <property type="project" value="InterPro"/>
</dbReference>
<dbReference type="PRINTS" id="PR00704">
    <property type="entry name" value="CALPAIN"/>
</dbReference>
<feature type="coiled-coil region" evidence="8">
    <location>
        <begin position="10"/>
        <end position="37"/>
    </location>
</feature>
<dbReference type="InterPro" id="IPR038765">
    <property type="entry name" value="Papain-like_cys_pep_sf"/>
</dbReference>
<dbReference type="OMA" id="PGAKWED"/>
<dbReference type="Gene3D" id="2.60.120.380">
    <property type="match status" value="1"/>
</dbReference>
<feature type="active site" evidence="6 7">
    <location>
        <position position="899"/>
    </location>
</feature>
<dbReference type="SMART" id="SM00720">
    <property type="entry name" value="calpain_III"/>
    <property type="match status" value="1"/>
</dbReference>
<evidence type="ECO:0000256" key="3">
    <source>
        <dbReference type="ARBA" id="ARBA00022801"/>
    </source>
</evidence>
<dbReference type="InterPro" id="IPR022684">
    <property type="entry name" value="Calpain_cysteine_protease"/>
</dbReference>
<gene>
    <name evidence="11" type="ORF">PPERSA_09745</name>
</gene>
<dbReference type="SUPFAM" id="SSF54001">
    <property type="entry name" value="Cysteine proteinases"/>
    <property type="match status" value="1"/>
</dbReference>
<sequence>MSENKSQKSIEDYRNIIKLLKLKVMKLQKRNQELEQKMNPFDDSFVQQEIGDILPNRITPEGLYRAFDKDQSQNLSIEEFKLSLRNTRLELTQEQCNRLASLADKNATGQVSWNYWLELLEIYEVNQEKTRHGGSRSYAQQSVIELAKFLTSQNLTPEDSFEKIASGHSSITQDRLKQFCINARCKLSEQQINSAFNKLDFGGNGRVSQNTFVNEIKKYMKISQQEQGMSTSRYQQSPERLQLRGKISSVHSDSKMGNSKFMKKSLSRGKTLKNSLAPGDGFFDDFKVRQADQSQVVKQLRKQNVDIALLFKTILQELKNPLGGITVKDVFDGFSKTAPQVDKKLQYQFFTCLDSGGNGGADFEESLEFYCNHVMIKGDDDFELELILGLKKQHLKAIQQTPKEFLREHHIEENTILNEKTFQYQAKKLFTQGIEEGSENKKQIMNLLAKRVIKNQSNKESLEYQLKKAKISKKQHKKKKQKEEIPLDIDELGKWLVEARKQQNKTYKLQDEDFFYSVKYFKLKYIQYISFIGDVKGEAIKTKWSTILNDEISCLIRCLELINEMKKKKDENFFDPEFGPSSTDRVAAKSLYFGDNDIPTGSPKPEDIQWLRPDEIREQLIEAGYTFKTGFKNKNGEDIEMEYEDKQPMFMDNGATSDDVVQSEFLGNCWFVSALSIISKDDNLLNGYFDATEESLAQIDNKEADGMRRGVYPPMFHFLEQYGMYVCRFLKDGAWRYVIVDDRLPTKGFGQIVFGQCKQRIELWVPIIEKAYAKLHNCYQSLISGDIAQGLADLSGLISDRIKMNFEYGKQLEGQEKIKVQKQADELWERIKMSKSTGSMMGCSASGDTEGMIEREGHQTGILSGHAYSVLDVIELPYLPEYKDKKKGRGFHRLLRIRNPWGHGEWMNKWSDISPDYKEFTFKHEQNIKKHYQNARAQIEKWNKQNPNNKKDINEIEDMILGENDGTFLMSFKDWREIFTNLFICIDFPNHYTGRRILGAWTEELSGGVPSGKNAANFGDINPQYVFTVNRRTQNGPEKKNTTSFYIQLSQKDGRLYLGEKYPFDRVTDFILLLVCRLEDGETQLKRFSMDQIKKGASSGDMALRREVATGLVELENGTYAIIPCTKKAGHLGEFSISIYFDCANQDIQFKQIPGRPQYEPTTIREEEENVEEFSKEFKLIYQNKSSFTIEVDQNTGDLYISDENDQILSLSEIQLDVKSEQLSLNNVVFFNDLKFNDKNQWKLVHHETFSLDLVPEGWSENSVTKCQNIAMLGGYGKYAGGQVLKTFKNLGQHQKIKIEAQYHFIDKWLGQTGFIKADIKKNTSDLQNNQNIIEMDYIWTQKYDYNQFQDFSFDLCGDPNYNEGNFLSNVSTYFPHVSDQITLAFGSTLGDDPFENSFGISS</sequence>
<reference evidence="11 12" key="1">
    <citation type="journal article" date="2015" name="Sci. Rep.">
        <title>Genome of the facultative scuticociliatosis pathogen Pseudocohnilembus persalinus provides insight into its virulence through horizontal gene transfer.</title>
        <authorList>
            <person name="Xiong J."/>
            <person name="Wang G."/>
            <person name="Cheng J."/>
            <person name="Tian M."/>
            <person name="Pan X."/>
            <person name="Warren A."/>
            <person name="Jiang C."/>
            <person name="Yuan D."/>
            <person name="Miao W."/>
        </authorList>
    </citation>
    <scope>NUCLEOTIDE SEQUENCE [LARGE SCALE GENOMIC DNA]</scope>
    <source>
        <strain evidence="11">36N120E</strain>
    </source>
</reference>
<dbReference type="InParanoid" id="A0A0V0QUS1"/>
<dbReference type="InterPro" id="IPR002048">
    <property type="entry name" value="EF_hand_dom"/>
</dbReference>
<comment type="caution">
    <text evidence="11">The sequence shown here is derived from an EMBL/GenBank/DDBJ whole genome shotgun (WGS) entry which is preliminary data.</text>
</comment>
<dbReference type="Pfam" id="PF00648">
    <property type="entry name" value="Peptidase_C2"/>
    <property type="match status" value="1"/>
</dbReference>
<evidence type="ECO:0000256" key="6">
    <source>
        <dbReference type="PIRSR" id="PIRSR622684-1"/>
    </source>
</evidence>
<evidence type="ECO:0000256" key="8">
    <source>
        <dbReference type="SAM" id="Coils"/>
    </source>
</evidence>
<accession>A0A0V0QUS1</accession>
<evidence type="ECO:0000256" key="1">
    <source>
        <dbReference type="ARBA" id="ARBA00007623"/>
    </source>
</evidence>
<feature type="active site" evidence="6 7">
    <location>
        <position position="669"/>
    </location>
</feature>
<proteinExistence type="inferred from homology"/>
<dbReference type="InterPro" id="IPR018247">
    <property type="entry name" value="EF_Hand_1_Ca_BS"/>
</dbReference>
<evidence type="ECO:0000256" key="2">
    <source>
        <dbReference type="ARBA" id="ARBA00022670"/>
    </source>
</evidence>
<keyword evidence="4 7" id="KW-0788">Thiol protease</keyword>
<dbReference type="InterPro" id="IPR022682">
    <property type="entry name" value="Calpain_domain_III"/>
</dbReference>
<evidence type="ECO:0000259" key="9">
    <source>
        <dbReference type="PROSITE" id="PS50203"/>
    </source>
</evidence>
<keyword evidence="2 7" id="KW-0645">Protease</keyword>
<protein>
    <submittedName>
        <fullName evidence="11">Peptidase C2, calpain, large subunit, domain III</fullName>
    </submittedName>
</protein>
<feature type="domain" description="Calpain catalytic" evidence="9">
    <location>
        <begin position="572"/>
        <end position="988"/>
    </location>
</feature>
<evidence type="ECO:0000256" key="7">
    <source>
        <dbReference type="PROSITE-ProRule" id="PRU00239"/>
    </source>
</evidence>
<dbReference type="PANTHER" id="PTHR10183">
    <property type="entry name" value="CALPAIN"/>
    <property type="match status" value="1"/>
</dbReference>
<dbReference type="PROSITE" id="PS50222">
    <property type="entry name" value="EF_HAND_2"/>
    <property type="match status" value="1"/>
</dbReference>
<keyword evidence="3 7" id="KW-0378">Hydrolase</keyword>
<dbReference type="InterPro" id="IPR011992">
    <property type="entry name" value="EF-hand-dom_pair"/>
</dbReference>
<dbReference type="EMBL" id="LDAU01000105">
    <property type="protein sequence ID" value="KRX05605.1"/>
    <property type="molecule type" value="Genomic_DNA"/>
</dbReference>
<evidence type="ECO:0000256" key="4">
    <source>
        <dbReference type="ARBA" id="ARBA00022807"/>
    </source>
</evidence>
<dbReference type="Pfam" id="PF01067">
    <property type="entry name" value="Calpain_III"/>
    <property type="match status" value="1"/>
</dbReference>
<comment type="similarity">
    <text evidence="1">Belongs to the peptidase C2 family.</text>
</comment>
<dbReference type="SMART" id="SM00230">
    <property type="entry name" value="CysPc"/>
    <property type="match status" value="1"/>
</dbReference>